<accession>A0A8S1EIB0</accession>
<proteinExistence type="predicted"/>
<feature type="chain" id="PRO_5035713709" evidence="1">
    <location>
        <begin position="22"/>
        <end position="126"/>
    </location>
</feature>
<evidence type="ECO:0000256" key="1">
    <source>
        <dbReference type="SAM" id="SignalP"/>
    </source>
</evidence>
<evidence type="ECO:0000313" key="3">
    <source>
        <dbReference type="Proteomes" id="UP000494206"/>
    </source>
</evidence>
<keyword evidence="1" id="KW-0732">Signal</keyword>
<evidence type="ECO:0000313" key="2">
    <source>
        <dbReference type="EMBL" id="CAB3400734.1"/>
    </source>
</evidence>
<feature type="signal peptide" evidence="1">
    <location>
        <begin position="1"/>
        <end position="21"/>
    </location>
</feature>
<reference evidence="2 3" key="1">
    <citation type="submission" date="2020-04" db="EMBL/GenBank/DDBJ databases">
        <authorList>
            <person name="Laetsch R D."/>
            <person name="Stevens L."/>
            <person name="Kumar S."/>
            <person name="Blaxter L. M."/>
        </authorList>
    </citation>
    <scope>NUCLEOTIDE SEQUENCE [LARGE SCALE GENOMIC DNA]</scope>
</reference>
<dbReference type="EMBL" id="CADEPM010000002">
    <property type="protein sequence ID" value="CAB3400734.1"/>
    <property type="molecule type" value="Genomic_DNA"/>
</dbReference>
<sequence>MMSITRLVFFFLVAVCAVALAAPKQMVFGFGKRSADAYDDELVQQIPMKRYKPKSFAMGFGKRANVRSFNMGFGKRSAAYEYEFNPLRMGRSLKDETRWGRKFSMGLGKRAAGNVDSFGDDGLSDQ</sequence>
<organism evidence="2 3">
    <name type="scientific">Caenorhabditis bovis</name>
    <dbReference type="NCBI Taxonomy" id="2654633"/>
    <lineage>
        <taxon>Eukaryota</taxon>
        <taxon>Metazoa</taxon>
        <taxon>Ecdysozoa</taxon>
        <taxon>Nematoda</taxon>
        <taxon>Chromadorea</taxon>
        <taxon>Rhabditida</taxon>
        <taxon>Rhabditina</taxon>
        <taxon>Rhabditomorpha</taxon>
        <taxon>Rhabditoidea</taxon>
        <taxon>Rhabditidae</taxon>
        <taxon>Peloderinae</taxon>
        <taxon>Caenorhabditis</taxon>
    </lineage>
</organism>
<gene>
    <name evidence="2" type="ORF">CBOVIS_LOCUS3607</name>
</gene>
<name>A0A8S1EIB0_9PELO</name>
<keyword evidence="3" id="KW-1185">Reference proteome</keyword>
<protein>
    <submittedName>
        <fullName evidence="2">Uncharacterized protein</fullName>
    </submittedName>
</protein>
<dbReference type="Proteomes" id="UP000494206">
    <property type="component" value="Unassembled WGS sequence"/>
</dbReference>
<comment type="caution">
    <text evidence="2">The sequence shown here is derived from an EMBL/GenBank/DDBJ whole genome shotgun (WGS) entry which is preliminary data.</text>
</comment>
<dbReference type="OrthoDB" id="10067964at2759"/>
<dbReference type="AlphaFoldDB" id="A0A8S1EIB0"/>